<dbReference type="InterPro" id="IPR010288">
    <property type="entry name" value="EcsB_ABC"/>
</dbReference>
<accession>A0A1I0AY61</accession>
<sequence>MFDANELWKKRLGAHLKETGRYMRLIFNDHLAFALLFFIAAFAYFYQQWLENLPEGFPVAWVMGIVLGLLLTHSPVRTLLQEADTVFLLPAEHKMNRYFLKAFWYSFFIQLYYLALGFAALSPLYLTAYPYRGVKWLLYLAVILIVLKIWNLLISWWLLKERDIQYRRMDAFIRLVLNIFVLRFFLLGDAVLYVSIMTIIFVGYFLWMYQVYSKKQGVAWDMLIEKEEASMQAFYRLANMFTDVPHLKKRAKKRHLIVRMFTQSVPFKQQETFAYLYRITFVRSSDYLGMYVRLFLIAIFFIFWIPNIWFKLVFALLFIYLSGFQLISLWNHHKTIDWIDLYPLPKKVRRQSLQQFLQFVMLMKTFILGVVMFWAATWQEMLILWIVGGLFTLAFVNTYVKSRLERRQTV</sequence>
<reference evidence="3" key="1">
    <citation type="submission" date="2016-10" db="EMBL/GenBank/DDBJ databases">
        <authorList>
            <person name="Varghese N."/>
            <person name="Submissions S."/>
        </authorList>
    </citation>
    <scope>NUCLEOTIDE SEQUENCE [LARGE SCALE GENOMIC DNA]</scope>
    <source>
        <strain evidence="3">CGMCC 1.3566</strain>
    </source>
</reference>
<proteinExistence type="predicted"/>
<organism evidence="2 3">
    <name type="scientific">Salinibacillus kushneri</name>
    <dbReference type="NCBI Taxonomy" id="237682"/>
    <lineage>
        <taxon>Bacteria</taxon>
        <taxon>Bacillati</taxon>
        <taxon>Bacillota</taxon>
        <taxon>Bacilli</taxon>
        <taxon>Bacillales</taxon>
        <taxon>Bacillaceae</taxon>
        <taxon>Salinibacillus</taxon>
    </lineage>
</organism>
<feature type="transmembrane region" description="Helical" evidence="1">
    <location>
        <begin position="171"/>
        <end position="186"/>
    </location>
</feature>
<name>A0A1I0AY61_9BACI</name>
<feature type="transmembrane region" description="Helical" evidence="1">
    <location>
        <begin position="312"/>
        <end position="330"/>
    </location>
</feature>
<feature type="transmembrane region" description="Helical" evidence="1">
    <location>
        <begin position="58"/>
        <end position="76"/>
    </location>
</feature>
<protein>
    <submittedName>
        <fullName evidence="2">ABC-2 type transport system permease protein</fullName>
    </submittedName>
</protein>
<keyword evidence="1" id="KW-1133">Transmembrane helix</keyword>
<dbReference type="AlphaFoldDB" id="A0A1I0AY61"/>
<dbReference type="STRING" id="237682.SAMN05421676_102298"/>
<feature type="transmembrane region" description="Helical" evidence="1">
    <location>
        <begin position="287"/>
        <end position="306"/>
    </location>
</feature>
<dbReference type="OrthoDB" id="2447941at2"/>
<feature type="transmembrane region" description="Helical" evidence="1">
    <location>
        <begin position="382"/>
        <end position="400"/>
    </location>
</feature>
<dbReference type="PIRSF" id="PIRSF037259">
    <property type="entry name" value="EcsB_ABC"/>
    <property type="match status" value="1"/>
</dbReference>
<evidence type="ECO:0000313" key="2">
    <source>
        <dbReference type="EMBL" id="SES99373.1"/>
    </source>
</evidence>
<keyword evidence="3" id="KW-1185">Reference proteome</keyword>
<dbReference type="RefSeq" id="WP_093132155.1">
    <property type="nucleotide sequence ID" value="NZ_FOHJ01000002.1"/>
</dbReference>
<keyword evidence="1" id="KW-0472">Membrane</keyword>
<dbReference type="Pfam" id="PF05975">
    <property type="entry name" value="EcsB"/>
    <property type="match status" value="1"/>
</dbReference>
<keyword evidence="1" id="KW-0812">Transmembrane</keyword>
<feature type="transmembrane region" description="Helical" evidence="1">
    <location>
        <begin position="25"/>
        <end position="46"/>
    </location>
</feature>
<evidence type="ECO:0000256" key="1">
    <source>
        <dbReference type="SAM" id="Phobius"/>
    </source>
</evidence>
<gene>
    <name evidence="2" type="ORF">SAMN05421676_102298</name>
</gene>
<feature type="transmembrane region" description="Helical" evidence="1">
    <location>
        <begin position="102"/>
        <end position="124"/>
    </location>
</feature>
<evidence type="ECO:0000313" key="3">
    <source>
        <dbReference type="Proteomes" id="UP000199095"/>
    </source>
</evidence>
<feature type="transmembrane region" description="Helical" evidence="1">
    <location>
        <begin position="192"/>
        <end position="212"/>
    </location>
</feature>
<dbReference type="GO" id="GO:0016020">
    <property type="term" value="C:membrane"/>
    <property type="evidence" value="ECO:0007669"/>
    <property type="project" value="InterPro"/>
</dbReference>
<feature type="transmembrane region" description="Helical" evidence="1">
    <location>
        <begin position="356"/>
        <end position="376"/>
    </location>
</feature>
<feature type="transmembrane region" description="Helical" evidence="1">
    <location>
        <begin position="136"/>
        <end position="159"/>
    </location>
</feature>
<dbReference type="Proteomes" id="UP000199095">
    <property type="component" value="Unassembled WGS sequence"/>
</dbReference>
<dbReference type="EMBL" id="FOHJ01000002">
    <property type="protein sequence ID" value="SES99373.1"/>
    <property type="molecule type" value="Genomic_DNA"/>
</dbReference>